<evidence type="ECO:0000313" key="18">
    <source>
        <dbReference type="Proteomes" id="UP000199503"/>
    </source>
</evidence>
<dbReference type="InterPro" id="IPR014043">
    <property type="entry name" value="Acyl_transferase_dom"/>
</dbReference>
<dbReference type="Gene3D" id="3.10.129.110">
    <property type="entry name" value="Polyketide synthase dehydratase"/>
    <property type="match status" value="2"/>
</dbReference>
<dbReference type="CDD" id="cd08956">
    <property type="entry name" value="KR_3_FAS_SDR_x"/>
    <property type="match status" value="2"/>
</dbReference>
<dbReference type="SUPFAM" id="SSF52151">
    <property type="entry name" value="FabD/lysophospholipase-like"/>
    <property type="match status" value="2"/>
</dbReference>
<dbReference type="PROSITE" id="PS50075">
    <property type="entry name" value="CARRIER"/>
    <property type="match status" value="3"/>
</dbReference>
<dbReference type="GO" id="GO:0004315">
    <property type="term" value="F:3-oxoacyl-[acyl-carrier-protein] synthase activity"/>
    <property type="evidence" value="ECO:0007669"/>
    <property type="project" value="InterPro"/>
</dbReference>
<dbReference type="SMART" id="SM00823">
    <property type="entry name" value="PKS_PP"/>
    <property type="match status" value="3"/>
</dbReference>
<dbReference type="SMART" id="SM00826">
    <property type="entry name" value="PKS_DH"/>
    <property type="match status" value="2"/>
</dbReference>
<keyword evidence="4" id="KW-0677">Repeat</keyword>
<dbReference type="CDD" id="cd05195">
    <property type="entry name" value="enoyl_red"/>
    <property type="match status" value="1"/>
</dbReference>
<dbReference type="Pfam" id="PF13602">
    <property type="entry name" value="ADH_zinc_N_2"/>
    <property type="match status" value="1"/>
</dbReference>
<dbReference type="GO" id="GO:0016491">
    <property type="term" value="F:oxidoreductase activity"/>
    <property type="evidence" value="ECO:0007669"/>
    <property type="project" value="InterPro"/>
</dbReference>
<dbReference type="GO" id="GO:0047879">
    <property type="term" value="F:erythronolide synthase activity"/>
    <property type="evidence" value="ECO:0007669"/>
    <property type="project" value="UniProtKB-EC"/>
</dbReference>
<evidence type="ECO:0000256" key="10">
    <source>
        <dbReference type="ARBA" id="ARBA00063272"/>
    </source>
</evidence>
<dbReference type="InterPro" id="IPR016036">
    <property type="entry name" value="Malonyl_transacylase_ACP-bd"/>
</dbReference>
<dbReference type="PANTHER" id="PTHR43775:SF51">
    <property type="entry name" value="INACTIVE PHENOLPHTHIOCEROL SYNTHESIS POLYKETIDE SYNTHASE TYPE I PKS1-RELATED"/>
    <property type="match status" value="1"/>
</dbReference>
<keyword evidence="5" id="KW-0511">Multifunctional enzyme</keyword>
<dbReference type="InterPro" id="IPR032821">
    <property type="entry name" value="PKS_assoc"/>
</dbReference>
<evidence type="ECO:0000259" key="16">
    <source>
        <dbReference type="PROSITE" id="PS52019"/>
    </source>
</evidence>
<dbReference type="SUPFAM" id="SSF55048">
    <property type="entry name" value="Probable ACP-binding domain of malonyl-CoA ACP transacylase"/>
    <property type="match status" value="2"/>
</dbReference>
<dbReference type="SMART" id="SM01294">
    <property type="entry name" value="PKS_PP_betabranch"/>
    <property type="match status" value="2"/>
</dbReference>
<dbReference type="InterPro" id="IPR016035">
    <property type="entry name" value="Acyl_Trfase/lysoPLipase"/>
</dbReference>
<dbReference type="InterPro" id="IPR009081">
    <property type="entry name" value="PP-bd_ACP"/>
</dbReference>
<dbReference type="InterPro" id="IPR049551">
    <property type="entry name" value="PKS_DH_C"/>
</dbReference>
<dbReference type="InterPro" id="IPR042104">
    <property type="entry name" value="PKS_dehydratase_sf"/>
</dbReference>
<evidence type="ECO:0000256" key="13">
    <source>
        <dbReference type="SAM" id="MobiDB-lite"/>
    </source>
</evidence>
<comment type="subunit">
    <text evidence="10">Homodimer. Erythronolide synthase is composed of EryAI, EryAII and EryAIII multimodular (2 modules) polypeptides each coding for a functional synthase subunit which participates in 2 of the six FAS-like elongation steps required for formation of the polyketide. Module 1, 2, 3, 4, 5, and 6 participating in biosynthesis steps 1, 2, 3, 4, 5, and 6, respectively.</text>
</comment>
<evidence type="ECO:0000256" key="12">
    <source>
        <dbReference type="PROSITE-ProRule" id="PRU01363"/>
    </source>
</evidence>
<dbReference type="InterPro" id="IPR020806">
    <property type="entry name" value="PKS_PP-bd"/>
</dbReference>
<dbReference type="STRING" id="65499.SAMN04488000_11773"/>
<dbReference type="SMART" id="SM00827">
    <property type="entry name" value="PKS_AT"/>
    <property type="match status" value="2"/>
</dbReference>
<dbReference type="FunFam" id="3.40.47.10:FF:000019">
    <property type="entry name" value="Polyketide synthase type I"/>
    <property type="match status" value="2"/>
</dbReference>
<comment type="function">
    <text evidence="8">Involved in the biosynthesis of antibiotic erythromycin via the biosynthesis of its aglycone precursor, 6-deoxyerythronolide B (6-dEB).</text>
</comment>
<feature type="domain" description="Carrier" evidence="14">
    <location>
        <begin position="1726"/>
        <end position="1801"/>
    </location>
</feature>
<evidence type="ECO:0000256" key="9">
    <source>
        <dbReference type="ARBA" id="ARBA00060622"/>
    </source>
</evidence>
<dbReference type="Gene3D" id="3.40.50.720">
    <property type="entry name" value="NAD(P)-binding Rossmann-like Domain"/>
    <property type="match status" value="4"/>
</dbReference>
<dbReference type="InterPro" id="IPR055123">
    <property type="entry name" value="SpnB-like_Rossmann"/>
</dbReference>
<comment type="catalytic activity">
    <reaction evidence="7">
        <text>6 (S)-methylmalonyl-CoA + propanoyl-CoA + 6 NADPH + 12 H(+) = 6-deoxyerythronolide B + 6 CO2 + 6 NADP(+) + 7 CoA + H2O</text>
        <dbReference type="Rhea" id="RHEA:23068"/>
        <dbReference type="ChEBI" id="CHEBI:15377"/>
        <dbReference type="ChEBI" id="CHEBI:15378"/>
        <dbReference type="ChEBI" id="CHEBI:16089"/>
        <dbReference type="ChEBI" id="CHEBI:16526"/>
        <dbReference type="ChEBI" id="CHEBI:57287"/>
        <dbReference type="ChEBI" id="CHEBI:57327"/>
        <dbReference type="ChEBI" id="CHEBI:57392"/>
        <dbReference type="ChEBI" id="CHEBI:57783"/>
        <dbReference type="ChEBI" id="CHEBI:58349"/>
        <dbReference type="EC" id="2.3.1.94"/>
    </reaction>
</comment>
<dbReference type="CDD" id="cd00833">
    <property type="entry name" value="PKS"/>
    <property type="match status" value="2"/>
</dbReference>
<feature type="compositionally biased region" description="Basic and acidic residues" evidence="13">
    <location>
        <begin position="1"/>
        <end position="19"/>
    </location>
</feature>
<dbReference type="InterPro" id="IPR001227">
    <property type="entry name" value="Ac_transferase_dom_sf"/>
</dbReference>
<dbReference type="SMART" id="SM00825">
    <property type="entry name" value="PKS_KS"/>
    <property type="match status" value="2"/>
</dbReference>
<evidence type="ECO:0000256" key="2">
    <source>
        <dbReference type="ARBA" id="ARBA00022553"/>
    </source>
</evidence>
<dbReference type="InterPro" id="IPR020807">
    <property type="entry name" value="PKS_DH"/>
</dbReference>
<dbReference type="GO" id="GO:0031177">
    <property type="term" value="F:phosphopantetheine binding"/>
    <property type="evidence" value="ECO:0007669"/>
    <property type="project" value="InterPro"/>
</dbReference>
<dbReference type="InterPro" id="IPR006162">
    <property type="entry name" value="Ppantetheine_attach_site"/>
</dbReference>
<evidence type="ECO:0000256" key="3">
    <source>
        <dbReference type="ARBA" id="ARBA00022679"/>
    </source>
</evidence>
<keyword evidence="3" id="KW-0808">Transferase</keyword>
<dbReference type="SUPFAM" id="SSF51735">
    <property type="entry name" value="NAD(P)-binding Rossmann-fold domains"/>
    <property type="match status" value="5"/>
</dbReference>
<protein>
    <recommendedName>
        <fullName evidence="11">6-deoxyerythronolide-B synthase</fullName>
        <ecNumber evidence="11">2.3.1.94</ecNumber>
    </recommendedName>
</protein>
<dbReference type="Proteomes" id="UP000199503">
    <property type="component" value="Unassembled WGS sequence"/>
</dbReference>
<dbReference type="Pfam" id="PF16197">
    <property type="entry name" value="KAsynt_C_assoc"/>
    <property type="match status" value="2"/>
</dbReference>
<dbReference type="PROSITE" id="PS00606">
    <property type="entry name" value="KS3_1"/>
    <property type="match status" value="1"/>
</dbReference>
<dbReference type="InterPro" id="IPR049900">
    <property type="entry name" value="PKS_mFAS_DH"/>
</dbReference>
<evidence type="ECO:0000256" key="11">
    <source>
        <dbReference type="ARBA" id="ARBA00066981"/>
    </source>
</evidence>
<feature type="active site" description="Proton acceptor; for dehydratase activity" evidence="12">
    <location>
        <position position="2734"/>
    </location>
</feature>
<dbReference type="InterPro" id="IPR013968">
    <property type="entry name" value="PKS_KR"/>
</dbReference>
<dbReference type="FunFam" id="3.40.50.720:FF:000209">
    <property type="entry name" value="Polyketide synthase Pks12"/>
    <property type="match status" value="1"/>
</dbReference>
<evidence type="ECO:0000259" key="15">
    <source>
        <dbReference type="PROSITE" id="PS52004"/>
    </source>
</evidence>
<evidence type="ECO:0000256" key="7">
    <source>
        <dbReference type="ARBA" id="ARBA00052442"/>
    </source>
</evidence>
<dbReference type="SMART" id="SM00829">
    <property type="entry name" value="PKS_ER"/>
    <property type="match status" value="1"/>
</dbReference>
<keyword evidence="6" id="KW-0012">Acyltransferase</keyword>
<reference evidence="18" key="1">
    <citation type="submission" date="2016-10" db="EMBL/GenBank/DDBJ databases">
        <authorList>
            <person name="Varghese N."/>
            <person name="Submissions S."/>
        </authorList>
    </citation>
    <scope>NUCLEOTIDE SEQUENCE [LARGE SCALE GENOMIC DNA]</scope>
    <source>
        <strain evidence="18">DSM 44437</strain>
    </source>
</reference>
<accession>A0A1H9V781</accession>
<dbReference type="SMART" id="SM00822">
    <property type="entry name" value="PKS_KR"/>
    <property type="match status" value="2"/>
</dbReference>
<feature type="domain" description="Ketosynthase family 3 (KS3)" evidence="15">
    <location>
        <begin position="124"/>
        <end position="550"/>
    </location>
</feature>
<dbReference type="InterPro" id="IPR011032">
    <property type="entry name" value="GroES-like_sf"/>
</dbReference>
<dbReference type="Gene3D" id="1.10.1200.10">
    <property type="entry name" value="ACP-like"/>
    <property type="match status" value="3"/>
</dbReference>
<dbReference type="Gene3D" id="3.40.366.10">
    <property type="entry name" value="Malonyl-Coenzyme A Acyl Carrier Protein, domain 2"/>
    <property type="match status" value="2"/>
</dbReference>
<dbReference type="SUPFAM" id="SSF47336">
    <property type="entry name" value="ACP-like"/>
    <property type="match status" value="3"/>
</dbReference>
<feature type="domain" description="PKS/mFAS DH" evidence="16">
    <location>
        <begin position="2702"/>
        <end position="2972"/>
    </location>
</feature>
<dbReference type="PROSITE" id="PS52004">
    <property type="entry name" value="KS3_2"/>
    <property type="match status" value="2"/>
</dbReference>
<dbReference type="InterPro" id="IPR020841">
    <property type="entry name" value="PKS_Beta-ketoAc_synthase_dom"/>
</dbReference>
<keyword evidence="18" id="KW-1185">Reference proteome</keyword>
<comment type="pathway">
    <text evidence="9">Antibiotic biosynthesis; erythromycin biosynthesis.</text>
</comment>
<dbReference type="EC" id="2.3.1.94" evidence="11"/>
<evidence type="ECO:0000256" key="6">
    <source>
        <dbReference type="ARBA" id="ARBA00023315"/>
    </source>
</evidence>
<dbReference type="EMBL" id="FOFV01000017">
    <property type="protein sequence ID" value="SES17419.1"/>
    <property type="molecule type" value="Genomic_DNA"/>
</dbReference>
<dbReference type="Pfam" id="PF00109">
    <property type="entry name" value="ketoacyl-synt"/>
    <property type="match status" value="2"/>
</dbReference>
<dbReference type="Pfam" id="PF02801">
    <property type="entry name" value="Ketoacyl-synt_C"/>
    <property type="match status" value="2"/>
</dbReference>
<dbReference type="Pfam" id="PF00698">
    <property type="entry name" value="Acyl_transf_1"/>
    <property type="match status" value="2"/>
</dbReference>
<dbReference type="Gene3D" id="3.90.180.10">
    <property type="entry name" value="Medium-chain alcohol dehydrogenases, catalytic domain"/>
    <property type="match status" value="1"/>
</dbReference>
<feature type="region of interest" description="C-terminal hotdog fold" evidence="12">
    <location>
        <begin position="1153"/>
        <end position="1292"/>
    </location>
</feature>
<dbReference type="Gene3D" id="3.40.47.10">
    <property type="match status" value="2"/>
</dbReference>
<feature type="domain" description="Carrier" evidence="14">
    <location>
        <begin position="32"/>
        <end position="109"/>
    </location>
</feature>
<dbReference type="FunFam" id="3.40.366.10:FF:000002">
    <property type="entry name" value="Probable polyketide synthase 2"/>
    <property type="match status" value="2"/>
</dbReference>
<feature type="domain" description="Ketosynthase family 3 (KS3)" evidence="15">
    <location>
        <begin position="1819"/>
        <end position="2245"/>
    </location>
</feature>
<feature type="active site" description="Proton donor; for dehydratase activity" evidence="12">
    <location>
        <position position="2898"/>
    </location>
</feature>
<dbReference type="SUPFAM" id="SSF53901">
    <property type="entry name" value="Thiolase-like"/>
    <property type="match status" value="2"/>
</dbReference>
<dbReference type="Pfam" id="PF22953">
    <property type="entry name" value="SpnB_Rossmann"/>
    <property type="match status" value="2"/>
</dbReference>
<evidence type="ECO:0000256" key="8">
    <source>
        <dbReference type="ARBA" id="ARBA00060158"/>
    </source>
</evidence>
<sequence>MSEFDDLRPATGEVADRGNELPAGKLGAAAHASRDLVLRVTAEVLADMVPGAPPVGSGTRSFLDLGFDSLASVELHARLVAATGLELPVTVVYDHPSPMALAARLGADGDQLGSAPAFPLVEHDDDVAIVGIGCRFPGRVDSPETLWRLVDEGVDAVAGFPSDRGWDVEGIYDPDAGKAGTTYSRHGGFLDAASEFDAEFFGISPREATAMDPQQRLVLEVSWEALERAGVDPTSLRGSRSGVFIGVEPQEYGPRLADAPEGLEGHLLTGNTPSVVSGRIAYVLGLEGPALSVDTACSGSLVALHLAAHSLRSGECDLALAGGVAVMASPGNFIAFSRQRGLAPDGRCKPFDESADGTGWGEGAGILALERLSDARRNGHPVLAVVRSSAINQDGASNGLTAPNGLAQQRVIHQALANGRLVAADVDAVEAHGTGTRLGDPIEAQAILATYGREREADSPLWVGSIKSNIGHAQAAAGAAGVIKMVMAMRHGTLPRSLHLTRPTPHVDWSAGAVSLLTEARPWPETGRPRRAGVSSFGISGTNAHVIIEEAPPAEGERTADTRDVTVPWVLSGRTPEALRAQAERLKSFVAADPALAPADVGLSLATTRAALAHRAAVVGRDRDELLAGLDAVIGETTPALRGVAGTGGLAFLFAGQGSQRRAMGLELYQRNEVFARAMDDACGYLDIQLDVPLLDVLFAEEGSEDAALVDQTSFSQPALFAIEVALYRMLESWGLRPDYVSGHSIGEIAAAHVAGVFSLEDAATLVAARGRLMQELEVRGAMVSLRATEEEARELLSGHEDVAGIAAVNGPRSVVVSGADDVVLAIADRWQAQGGKAKRLNVSHAFHSPLMRPVLDEFRRLLDFLTFSAPAVPFVSTVTGRLVSPAELSTPDYWVAHVSEAVRFHDAVRVIEGAGVTTCLELGPDGVLSAMAADCLSDEADVLVRPVLRRDRPEEAEALSALGNAFVRGVRVDWPAVFPETATTVALPTYAFQREHFWLPGTAAGDAAALGLQPGEHPLLGATVALADGDGHVLTGRLSLATHPWLADHVVFGRVVVPGAVLLDLAVRAAEEAGCAAVEELTLQAPLVLEESGSVQVQLRSTPAEPGGRSTISVHSRLPGSDEWVLHASGALAVEPSAPQQWSATSWPPAGAREVALDGVYDDLAATGLAYGPVFRGLHAAWVAGDEIFAEVALPESVAVAAADFAVHPALLDASLHAISFGGAGDDGGRARLPFSWSGVSVHATGATALRVKITVKSADEVALHAVDPAGAPVLTVDSLVSRAPSAATRSTTSLYTVDWVPVPVGDSPAWTTYGSADAAPGVLALFVSPESDGPAGVREATHTVLAAVQGFLADARYADSRLVVVTQGAAGPDVTDVASGAVCGLVRAAQAEHPGRFVLLDGPEEFAGVAAGSGEAQLAVRDGVLLAPRVVRAPAVTGAEPVLPADGTVLITGGTGGLGAALARHLVSARGVTSLVLLSRRGAESPGAAELGAELTELGAHITISACDVADRAALEAVLGAIPADRPLVGVVHTAGSLADGVVTSLDEERLDGVLRPKVDGAWHLHELTSHLDLRLFALYSSTSGLFEGAGQGNYAAANSFLDALAQHRRARGLAAQSLVWGLWQLGMGSGLSAAEADRAARQGFPALAEHEGLALFDAALASDLPIAVTLRLDLTALEARSRDDLLPPLLERLVRTRSRRAAAGAPAASGSPLSGIPEADRKTALLGIVRAQVAAVLGHASADRVEQDKAFTDLGFDSLTAIELRNNLSAAAGVRLPATVVFDHPTPAALATFLHVQLSGDEPAPTAPVVTSAASDEPIAIVGMACRYPGGVGSPEDLWTVVASGTDTISGFPSNRGWDLDTLFHPDPDHRGTSYASEGGFLHDADAFDAEFFGISPREALAMDPQQRLLLEVVWESLENAGLDPTSLKGSRTGVFAGVMYYDYAHSLGAIPEEVEGYIGTGTSASVLSGRVAYTLGLEGPAVTVDTACSSSLVALHLASQALRSGECGLALAGGVTIMATPETFVDFSRQRGLAADGRSKSFAAAADGTSWSEGVGVLVLERLSDARRNGHEVLAVVKGSAVNQDGASNGLTAPNGPSQQRVIRQALANAGLSTSDVDAVEAHGTGTRLGDPIEAQALLNTYGQDRDGRPPLWLGSIKSNFGHTQAAAGAAGVIKMVLAMRNETLPATLHVDAPTPHVEWDTGAVSLLTEPVPWPAADRPRRAAVSSFGISGTNAHVILEAPDEADLPVRATGESTSRIAWVLSGRTSAAVREQAKRLSAFVGADETLSPADVGFSLATTRAGLETRAAVTGADRRELLAALDVLAAGGTGAGVVEGSVLSGPVAFLFAGQGSQRLGMGRGLYDEFPVFASAFDEVCALLPGVREVVFGTDAEALNRTAVAQPALFALEVALFRLVESWGVRPEFLVGHSIGEIAAAHVAGVFSLGDAARLVAARGRLMQELPSGGVMVAVRAGEDEIAEFLSDEVSLAAVNGAGSVVLSGVEGPVLAAAEELAARGRKCTRLSVSHAFHSVLMEPMLDGFRAVAESIGYREPVVPVVSTVTGALVGPSEVTSPEYWVRHARQAVRFADAVAACAELGVSRFVELGPDSSLSGLGAEGADEETVFVPLLRKKHDEVESFTTALARLHAHGVPVTWDAMFPGARRVPLPTYAFQHERYWLEAPRTTAGTAGLGLAPAEHPLLGAAVEFAEGDGFLFTGSLSRSTHGWLTDHVVLDQVIVPGACLVELAVRAADEVRCGTVEELTLQTPLVLPESGAVDVRVQVGPAAADGRRSITVHSRAAGALTGDAWTRHATGSLVPAAPAPDFDLREWPPAGAEPVAVTGRYEALAETGLSYGPAFQGLTAAWRLGDDVYAEVTIEDDSTHPDYGLHPALLDASLHAIGLTEETPLSLPFVWNGVSLHASGAGALRVRLREESGGAWSILVADSAGEPVMTVESLVLKDISAEGLQTQRQIDWSLRVEWAPAALGDAVDWTDYEAVGGRAPAHVVLHLAADTDVDVPEAARRLSHRTLDVVQRWVADDRFKDSQLVVVTRGAVAVDSTVDNPATAVAWGLVRTAQQEYPGRFLLVDAEPGTVIGNELLGRVIGSGEQQLAVRGDQAFAPRIVSAAEGRLAPPQGTDAWVLGMSGKGTLDHLVLTPNPGVLEPIAPGDVRIGVRAAGLNFRDVLTVLDMYPGDAGTIGNEAAGVVLEVGSQVTDLRPGDRVMGLVIGGIGPVADADRRLVTRMPAGWTFEQAAAVPLVFLTAYYGLRDLGRLEKGQSVLVHAAAGGVGMAATQIAHHLGAEVFGTASPGKQDVLREAGLSDLHIASSRDLDFEDVFRAATVGRGVDVVLNALAGDFVDASLRLVTEGGHFVEMGKTDVRDAAEVAGLGVTYRAFDLIDAGPDRIAEIWAELDALFERGALTPLPTRSWNVFQAQEAFRFISQARHVGKVVLTLPRPIDRDGTVLITGGTGALGSAVARHLVTEHGVRHLLLLSRRGAQAPGAGELRAELAELGATATITACDTADREALAGVLDGIPADRPLTAVVHTAGVLDDGLLGSLTPARLDAVQVAKVNAVWHLHELTGHLDLARFVVFSSITSITGTEGQANYAAANAFLNAVAEHRRGTGQVGQAHAWGLWEDGMGAGLSRADLDVMAQEGFGALALAEGMALFDDALRTDEPVAVPVKLDRAALRRFAKHNEINQMWHDLARATSRRFTEAARTSSLADRLASLTATEQDALLVDLVRVHAAAVLGHADAEALETAKPFTDIGLDSLTAVELRNRLNTAAEVRLSATAVFDHPTTAALAAHLKQLLAPQEAAKLSAAAVLAELDRLETSLQALDGDVGGHLTVVLRLEELLSTFSAAAAGPDAGSDDLADASVDDVVDFLERELGIS</sequence>
<feature type="domain" description="PKS/mFAS DH" evidence="16">
    <location>
        <begin position="1018"/>
        <end position="1292"/>
    </location>
</feature>
<dbReference type="FunFam" id="1.10.1200.10:FF:000007">
    <property type="entry name" value="Probable polyketide synthase pks17"/>
    <property type="match status" value="2"/>
</dbReference>
<dbReference type="Pfam" id="PF08240">
    <property type="entry name" value="ADH_N"/>
    <property type="match status" value="1"/>
</dbReference>
<feature type="region of interest" description="Disordered" evidence="13">
    <location>
        <begin position="1"/>
        <end position="21"/>
    </location>
</feature>
<dbReference type="InterPro" id="IPR014031">
    <property type="entry name" value="Ketoacyl_synth_C"/>
</dbReference>
<evidence type="ECO:0000259" key="14">
    <source>
        <dbReference type="PROSITE" id="PS50075"/>
    </source>
</evidence>
<evidence type="ECO:0000256" key="4">
    <source>
        <dbReference type="ARBA" id="ARBA00022737"/>
    </source>
</evidence>
<dbReference type="InterPro" id="IPR036291">
    <property type="entry name" value="NAD(P)-bd_dom_sf"/>
</dbReference>
<evidence type="ECO:0000313" key="17">
    <source>
        <dbReference type="EMBL" id="SES17419.1"/>
    </source>
</evidence>
<evidence type="ECO:0000256" key="1">
    <source>
        <dbReference type="ARBA" id="ARBA00022450"/>
    </source>
</evidence>
<dbReference type="GO" id="GO:0006633">
    <property type="term" value="P:fatty acid biosynthetic process"/>
    <property type="evidence" value="ECO:0007669"/>
    <property type="project" value="InterPro"/>
</dbReference>
<dbReference type="InterPro" id="IPR018201">
    <property type="entry name" value="Ketoacyl_synth_AS"/>
</dbReference>
<dbReference type="InterPro" id="IPR013154">
    <property type="entry name" value="ADH-like_N"/>
</dbReference>
<feature type="active site" description="Proton acceptor; for dehydratase activity" evidence="12">
    <location>
        <position position="1050"/>
    </location>
</feature>
<gene>
    <name evidence="17" type="ORF">SAMN04488000_11773</name>
</gene>
<dbReference type="Pfam" id="PF00550">
    <property type="entry name" value="PP-binding"/>
    <property type="match status" value="3"/>
</dbReference>
<evidence type="ECO:0000256" key="5">
    <source>
        <dbReference type="ARBA" id="ARBA00023268"/>
    </source>
</evidence>
<dbReference type="InterPro" id="IPR020843">
    <property type="entry name" value="ER"/>
</dbReference>
<dbReference type="PROSITE" id="PS52019">
    <property type="entry name" value="PKS_MFAS_DH"/>
    <property type="match status" value="2"/>
</dbReference>
<proteinExistence type="predicted"/>
<dbReference type="PANTHER" id="PTHR43775">
    <property type="entry name" value="FATTY ACID SYNTHASE"/>
    <property type="match status" value="1"/>
</dbReference>
<dbReference type="GO" id="GO:0004312">
    <property type="term" value="F:fatty acid synthase activity"/>
    <property type="evidence" value="ECO:0007669"/>
    <property type="project" value="TreeGrafter"/>
</dbReference>
<keyword evidence="2" id="KW-0597">Phosphoprotein</keyword>
<dbReference type="Pfam" id="PF14765">
    <property type="entry name" value="PS-DH"/>
    <property type="match status" value="2"/>
</dbReference>
<keyword evidence="1" id="KW-0596">Phosphopantetheine</keyword>
<dbReference type="InterPro" id="IPR036736">
    <property type="entry name" value="ACP-like_sf"/>
</dbReference>
<dbReference type="Pfam" id="PF21089">
    <property type="entry name" value="PKS_DH_N"/>
    <property type="match status" value="2"/>
</dbReference>
<feature type="region of interest" description="N-terminal hotdog fold" evidence="12">
    <location>
        <begin position="1018"/>
        <end position="1140"/>
    </location>
</feature>
<organism evidence="17 18">
    <name type="scientific">Lentzea albida</name>
    <dbReference type="NCBI Taxonomy" id="65499"/>
    <lineage>
        <taxon>Bacteria</taxon>
        <taxon>Bacillati</taxon>
        <taxon>Actinomycetota</taxon>
        <taxon>Actinomycetes</taxon>
        <taxon>Pseudonocardiales</taxon>
        <taxon>Pseudonocardiaceae</taxon>
        <taxon>Lentzea</taxon>
    </lineage>
</organism>
<feature type="domain" description="Carrier" evidence="14">
    <location>
        <begin position="3744"/>
        <end position="3819"/>
    </location>
</feature>
<feature type="region of interest" description="N-terminal hotdog fold" evidence="12">
    <location>
        <begin position="2702"/>
        <end position="2827"/>
    </location>
</feature>
<dbReference type="SUPFAM" id="SSF50129">
    <property type="entry name" value="GroES-like"/>
    <property type="match status" value="1"/>
</dbReference>
<dbReference type="InterPro" id="IPR014030">
    <property type="entry name" value="Ketoacyl_synth_N"/>
</dbReference>
<feature type="active site" description="Proton donor; for dehydratase activity" evidence="12">
    <location>
        <position position="1214"/>
    </location>
</feature>
<feature type="region of interest" description="C-terminal hotdog fold" evidence="12">
    <location>
        <begin position="2839"/>
        <end position="2972"/>
    </location>
</feature>
<dbReference type="InterPro" id="IPR057326">
    <property type="entry name" value="KR_dom"/>
</dbReference>
<dbReference type="Gene3D" id="3.30.70.3290">
    <property type="match status" value="2"/>
</dbReference>
<dbReference type="InterPro" id="IPR049552">
    <property type="entry name" value="PKS_DH_N"/>
</dbReference>
<dbReference type="InterPro" id="IPR050091">
    <property type="entry name" value="PKS_NRPS_Biosynth_Enz"/>
</dbReference>
<dbReference type="InterPro" id="IPR016039">
    <property type="entry name" value="Thiolase-like"/>
</dbReference>
<dbReference type="Pfam" id="PF08659">
    <property type="entry name" value="KR"/>
    <property type="match status" value="2"/>
</dbReference>
<name>A0A1H9V781_9PSEU</name>
<dbReference type="PROSITE" id="PS00012">
    <property type="entry name" value="PHOSPHOPANTETHEINE"/>
    <property type="match status" value="2"/>
</dbReference>